<evidence type="ECO:0000256" key="3">
    <source>
        <dbReference type="ARBA" id="ARBA00022782"/>
    </source>
</evidence>
<evidence type="ECO:0000313" key="9">
    <source>
        <dbReference type="RefSeq" id="XP_008462976.1"/>
    </source>
</evidence>
<dbReference type="SMR" id="A0A1S3CIM2"/>
<reference evidence="8" key="3">
    <citation type="submission" date="2025-05" db="UniProtKB">
        <authorList>
            <consortium name="RefSeq"/>
        </authorList>
    </citation>
    <scope>NUCLEOTIDE SEQUENCE [LARGE SCALE GENOMIC DNA]</scope>
</reference>
<keyword evidence="3 5" id="KW-0221">Differentiation</keyword>
<dbReference type="KEGG" id="cmo:103501231"/>
<reference evidence="7" key="1">
    <citation type="submission" date="2023-03" db="UniProtKB">
        <authorList>
            <consortium name="EnsemblPlants"/>
        </authorList>
    </citation>
    <scope>IDENTIFICATION</scope>
</reference>
<dbReference type="eggNOG" id="ENOG502QUKS">
    <property type="taxonomic scope" value="Eukaryota"/>
</dbReference>
<organism evidence="8 9">
    <name type="scientific">Cucumis melo</name>
    <name type="common">Muskmelon</name>
    <dbReference type="NCBI Taxonomy" id="3656"/>
    <lineage>
        <taxon>Eukaryota</taxon>
        <taxon>Viridiplantae</taxon>
        <taxon>Streptophyta</taxon>
        <taxon>Embryophyta</taxon>
        <taxon>Tracheophyta</taxon>
        <taxon>Spermatophyta</taxon>
        <taxon>Magnoliopsida</taxon>
        <taxon>eudicotyledons</taxon>
        <taxon>Gunneridae</taxon>
        <taxon>Pentapetalae</taxon>
        <taxon>rosids</taxon>
        <taxon>fabids</taxon>
        <taxon>Cucurbitales</taxon>
        <taxon>Cucurbitaceae</taxon>
        <taxon>Benincaseae</taxon>
        <taxon>Cucumis</taxon>
    </lineage>
</organism>
<keyword evidence="8" id="KW-1185">Reference proteome</keyword>
<evidence type="ECO:0000313" key="8">
    <source>
        <dbReference type="Proteomes" id="UP001652600"/>
    </source>
</evidence>
<dbReference type="EnsemblPlants" id="MELO3C024910.2.1">
    <property type="protein sequence ID" value="MELO3C024910.2.1"/>
    <property type="gene ID" value="MELO3C024910.2"/>
</dbReference>
<accession>A0A1S3CIM2</accession>
<name>A0A1S3CIM2_CUCME</name>
<proteinExistence type="inferred from homology"/>
<dbReference type="OrthoDB" id="1166059at2759"/>
<evidence type="ECO:0000256" key="4">
    <source>
        <dbReference type="ARBA" id="ARBA00023089"/>
    </source>
</evidence>
<dbReference type="GeneID" id="103501231"/>
<dbReference type="AlphaFoldDB" id="A0A1S3CIM2"/>
<dbReference type="Proteomes" id="UP001652600">
    <property type="component" value="Chromosome 1"/>
</dbReference>
<keyword evidence="4 5" id="KW-0287">Flowering</keyword>
<dbReference type="GO" id="GO:0030154">
    <property type="term" value="P:cell differentiation"/>
    <property type="evidence" value="ECO:0007669"/>
    <property type="project" value="UniProtKB-KW"/>
</dbReference>
<protein>
    <recommendedName>
        <fullName evidence="5">FRIGIDA-like protein</fullName>
    </recommendedName>
</protein>
<feature type="region of interest" description="Disordered" evidence="6">
    <location>
        <begin position="70"/>
        <end position="107"/>
    </location>
</feature>
<keyword evidence="2 5" id="KW-0217">Developmental protein</keyword>
<dbReference type="InParanoid" id="A0A1S3CIM2"/>
<dbReference type="PANTHER" id="PTHR31791:SF47">
    <property type="entry name" value="INACTIVE FRIGIDA-LIKE PROTEIN 2"/>
    <property type="match status" value="1"/>
</dbReference>
<dbReference type="Gramene" id="MELO3C024910.2.1">
    <property type="protein sequence ID" value="MELO3C024910.2.1"/>
    <property type="gene ID" value="MELO3C024910.2"/>
</dbReference>
<dbReference type="Pfam" id="PF07899">
    <property type="entry name" value="Frigida"/>
    <property type="match status" value="1"/>
</dbReference>
<sequence>MADLKAISDALQLVDSKTQNLKKAFEDLKSHSHLLSSFSLSWSDLESHFTSIQNSLTNRFHALESLESTALQNQPEQKEPSSSLPPKPESRKEQDGVADSVSPRPELKRLCETMDSKGLSKYVSNLPKDREPVRNELPAALKCAPDQEALVLDAMEGFFNANSNSKQNSLKLSNARRGCILLLETLMDNCPNVSNHVTGRAKTLALEWKQSVSKDGKDPLDALGFLHLVAAYKLTSEFNVDELVDYFTIIARYRQATKLCKVVGLGDKVGDLVQKLLDKGKQLLAVKFIFEFELTEKFSPVPILKDYVKESKKAAKAVSKEGKNSLRALNEATAKEVGALKSVIRLIEEYKLDSDYPRVNLEKRIEQLEKQQANRKRPAGASPVMARQKQSQQHQQAKQKFKKQKLQLKKQMSQLVPINRPRMAAPVVSAAVPNIVGVGNPNYPPYQQTRLPSAGLVAELGASYQQSLLQPAGLLPNYPVSYAQSHLQPAGLLPEHPAPFESSSAMAYGIAVAGSTPAVASYHGSSAEYYGLAGGPMGFPGNATTANSHTYQSEPYAPPGYGVGLPPHFHPSYYPQ</sequence>
<dbReference type="InterPro" id="IPR012474">
    <property type="entry name" value="Frigida"/>
</dbReference>
<dbReference type="PANTHER" id="PTHR31791">
    <property type="entry name" value="FRIGIDA-LIKE PROTEIN 3-RELATED"/>
    <property type="match status" value="1"/>
</dbReference>
<comment type="similarity">
    <text evidence="1 5">Belongs to the Frigida family.</text>
</comment>
<dbReference type="GO" id="GO:0009908">
    <property type="term" value="P:flower development"/>
    <property type="evidence" value="ECO:0007669"/>
    <property type="project" value="UniProtKB-KW"/>
</dbReference>
<evidence type="ECO:0000256" key="5">
    <source>
        <dbReference type="RuleBase" id="RU364012"/>
    </source>
</evidence>
<evidence type="ECO:0000313" key="7">
    <source>
        <dbReference type="EnsemblPlants" id="MELO3C024910.2.1"/>
    </source>
</evidence>
<reference evidence="9" key="2">
    <citation type="submission" date="2025-04" db="UniProtKB">
        <authorList>
            <consortium name="RefSeq"/>
        </authorList>
    </citation>
    <scope>IDENTIFICATION</scope>
</reference>
<evidence type="ECO:0000256" key="2">
    <source>
        <dbReference type="ARBA" id="ARBA00022473"/>
    </source>
</evidence>
<gene>
    <name evidence="9" type="primary">LOC103501231</name>
    <name evidence="7" type="synonym">103501231</name>
</gene>
<feature type="region of interest" description="Disordered" evidence="6">
    <location>
        <begin position="370"/>
        <end position="402"/>
    </location>
</feature>
<evidence type="ECO:0000256" key="1">
    <source>
        <dbReference type="ARBA" id="ARBA00008956"/>
    </source>
</evidence>
<evidence type="ECO:0000256" key="6">
    <source>
        <dbReference type="SAM" id="MobiDB-lite"/>
    </source>
</evidence>
<dbReference type="RefSeq" id="XP_008462976.1">
    <property type="nucleotide sequence ID" value="XM_008464754.2"/>
</dbReference>